<evidence type="ECO:0000256" key="2">
    <source>
        <dbReference type="SAM" id="MobiDB-lite"/>
    </source>
</evidence>
<evidence type="ECO:0000313" key="5">
    <source>
        <dbReference type="RefSeq" id="XP_010936336.1"/>
    </source>
</evidence>
<accession>A0A6I9S303</accession>
<keyword evidence="1" id="KW-0862">Zinc</keyword>
<feature type="region of interest" description="Disordered" evidence="2">
    <location>
        <begin position="226"/>
        <end position="248"/>
    </location>
</feature>
<gene>
    <name evidence="5" type="primary">LOC105055986</name>
</gene>
<keyword evidence="1" id="KW-0479">Metal-binding</keyword>
<dbReference type="Gene3D" id="3.30.160.60">
    <property type="entry name" value="Classic Zinc Finger"/>
    <property type="match status" value="2"/>
</dbReference>
<dbReference type="PANTHER" id="PTHR46869:SF6">
    <property type="entry name" value="C2H2-TYPE DOMAIN-CONTAINING PROTEIN"/>
    <property type="match status" value="1"/>
</dbReference>
<dbReference type="Pfam" id="PF13912">
    <property type="entry name" value="zf-C2H2_6"/>
    <property type="match status" value="4"/>
</dbReference>
<dbReference type="GO" id="GO:0008270">
    <property type="term" value="F:zinc ion binding"/>
    <property type="evidence" value="ECO:0007669"/>
    <property type="project" value="UniProtKB-KW"/>
</dbReference>
<dbReference type="InterPro" id="IPR013087">
    <property type="entry name" value="Znf_C2H2_type"/>
</dbReference>
<keyword evidence="1" id="KW-0863">Zinc-finger</keyword>
<dbReference type="SMART" id="SM00355">
    <property type="entry name" value="ZnF_C2H2"/>
    <property type="match status" value="4"/>
</dbReference>
<dbReference type="PROSITE" id="PS00028">
    <property type="entry name" value="ZINC_FINGER_C2H2_1"/>
    <property type="match status" value="4"/>
</dbReference>
<dbReference type="KEGG" id="egu:105055986"/>
<dbReference type="InterPro" id="IPR036236">
    <property type="entry name" value="Znf_C2H2_sf"/>
</dbReference>
<dbReference type="GeneID" id="105055986"/>
<evidence type="ECO:0000313" key="4">
    <source>
        <dbReference type="Proteomes" id="UP000504607"/>
    </source>
</evidence>
<keyword evidence="4" id="KW-1185">Reference proteome</keyword>
<organism evidence="4 5">
    <name type="scientific">Elaeis guineensis var. tenera</name>
    <name type="common">Oil palm</name>
    <dbReference type="NCBI Taxonomy" id="51953"/>
    <lineage>
        <taxon>Eukaryota</taxon>
        <taxon>Viridiplantae</taxon>
        <taxon>Streptophyta</taxon>
        <taxon>Embryophyta</taxon>
        <taxon>Tracheophyta</taxon>
        <taxon>Spermatophyta</taxon>
        <taxon>Magnoliopsida</taxon>
        <taxon>Liliopsida</taxon>
        <taxon>Arecaceae</taxon>
        <taxon>Arecoideae</taxon>
        <taxon>Cocoseae</taxon>
        <taxon>Elaeidinae</taxon>
        <taxon>Elaeis</taxon>
    </lineage>
</organism>
<feature type="compositionally biased region" description="Acidic residues" evidence="2">
    <location>
        <begin position="114"/>
        <end position="126"/>
    </location>
</feature>
<feature type="domain" description="C2H2-type" evidence="3">
    <location>
        <begin position="82"/>
        <end position="109"/>
    </location>
</feature>
<feature type="domain" description="C2H2-type" evidence="3">
    <location>
        <begin position="407"/>
        <end position="429"/>
    </location>
</feature>
<feature type="region of interest" description="Disordered" evidence="2">
    <location>
        <begin position="108"/>
        <end position="154"/>
    </location>
</feature>
<feature type="domain" description="C2H2-type" evidence="3">
    <location>
        <begin position="9"/>
        <end position="36"/>
    </location>
</feature>
<reference evidence="5" key="1">
    <citation type="submission" date="2025-08" db="UniProtKB">
        <authorList>
            <consortium name="RefSeq"/>
        </authorList>
    </citation>
    <scope>IDENTIFICATION</scope>
</reference>
<sequence>MERDQQLKHCCKVCRKSFPCGRSLGGHMRSHLALNSLTEAEERLQSSRSSIGVGAGYGLRENPKKTWRLSDSGGDRSPRQAKLCKKCGKVFPSWKSLFGHMRCHQEKSHHNLEEGEEQDKELEEQEGSWSAGGQSDNETLIPRRRRRSRQVASIPGSLSPVLESKKEQENVALSLMMLSSDTGFWSGISPVAESSDKNSVVLEDLGSEGDEIGKAKKRSEFIASRNGDKGDGLKKMESDVSNDDDNGFVKDDEFKKPKAYASDTDEFEYSYEASRKGSLEKKDLNCGLAELGRKTRSDQWHSVVGKYSKLGSRSEIGVSNGEFSKVSLKRGRYECATCNKFFPSYQALGGHRASHKRIKGCFASRTEGSENSLETDASIEPAQFEESIHKNVGIDASSEASKKVKSHECPICGKVFSSGQALGGHKRSHLVASSDGGGLTNQAIVIQQQPPGLLDLLDLNLPAPTDEGSNNTDGNLKLKSWWVGRNHEHESLSDLISN</sequence>
<name>A0A6I9S303_ELAGV</name>
<dbReference type="RefSeq" id="XP_010936336.1">
    <property type="nucleotide sequence ID" value="XM_010938034.2"/>
</dbReference>
<dbReference type="SUPFAM" id="SSF57667">
    <property type="entry name" value="beta-beta-alpha zinc fingers"/>
    <property type="match status" value="2"/>
</dbReference>
<dbReference type="InParanoid" id="A0A6I9S303"/>
<evidence type="ECO:0000259" key="3">
    <source>
        <dbReference type="PROSITE" id="PS50157"/>
    </source>
</evidence>
<dbReference type="Proteomes" id="UP000504607">
    <property type="component" value="Chromosome 13"/>
</dbReference>
<protein>
    <submittedName>
        <fullName evidence="5">Zinc finger protein ZAT1</fullName>
    </submittedName>
</protein>
<dbReference type="OrthoDB" id="9451254at2759"/>
<feature type="domain" description="C2H2-type" evidence="3">
    <location>
        <begin position="333"/>
        <end position="360"/>
    </location>
</feature>
<feature type="compositionally biased region" description="Basic and acidic residues" evidence="2">
    <location>
        <begin position="226"/>
        <end position="238"/>
    </location>
</feature>
<dbReference type="PROSITE" id="PS50157">
    <property type="entry name" value="ZINC_FINGER_C2H2_2"/>
    <property type="match status" value="4"/>
</dbReference>
<dbReference type="PANTHER" id="PTHR46869">
    <property type="entry name" value="C2H2-LIKE ZINC FINGER PROTEIN"/>
    <property type="match status" value="1"/>
</dbReference>
<evidence type="ECO:0000256" key="1">
    <source>
        <dbReference type="PROSITE-ProRule" id="PRU00042"/>
    </source>
</evidence>
<proteinExistence type="predicted"/>
<dbReference type="AlphaFoldDB" id="A0A6I9S303"/>